<proteinExistence type="predicted"/>
<reference evidence="2" key="1">
    <citation type="submission" date="2017-05" db="UniProtKB">
        <authorList>
            <consortium name="EnsemblMetazoa"/>
        </authorList>
    </citation>
    <scope>IDENTIFICATION</scope>
</reference>
<dbReference type="AlphaFoldDB" id="A0A1X7T323"/>
<organism evidence="2">
    <name type="scientific">Amphimedon queenslandica</name>
    <name type="common">Sponge</name>
    <dbReference type="NCBI Taxonomy" id="400682"/>
    <lineage>
        <taxon>Eukaryota</taxon>
        <taxon>Metazoa</taxon>
        <taxon>Porifera</taxon>
        <taxon>Demospongiae</taxon>
        <taxon>Heteroscleromorpha</taxon>
        <taxon>Haplosclerida</taxon>
        <taxon>Niphatidae</taxon>
        <taxon>Amphimedon</taxon>
    </lineage>
</organism>
<protein>
    <submittedName>
        <fullName evidence="2">Uncharacterized protein</fullName>
    </submittedName>
</protein>
<keyword evidence="1" id="KW-0472">Membrane</keyword>
<sequence>MADLLVNRQAEHFPLLSSHPYFRSHFELSFCFITLFLFLLPILAPFGNSRFGKFCFQEPGRLPLHCYEDRSVFT</sequence>
<dbReference type="EnsemblMetazoa" id="Aqu2.1.08857_001">
    <property type="protein sequence ID" value="Aqu2.1.08857_001"/>
    <property type="gene ID" value="Aqu2.1.08857"/>
</dbReference>
<name>A0A1X7T323_AMPQE</name>
<keyword evidence="1" id="KW-1133">Transmembrane helix</keyword>
<evidence type="ECO:0000256" key="1">
    <source>
        <dbReference type="SAM" id="Phobius"/>
    </source>
</evidence>
<evidence type="ECO:0000313" key="2">
    <source>
        <dbReference type="EnsemblMetazoa" id="Aqu2.1.08857_001"/>
    </source>
</evidence>
<feature type="transmembrane region" description="Helical" evidence="1">
    <location>
        <begin position="26"/>
        <end position="44"/>
    </location>
</feature>
<dbReference type="InParanoid" id="A0A1X7T323"/>
<accession>A0A1X7T323</accession>
<keyword evidence="1" id="KW-0812">Transmembrane</keyword>